<keyword evidence="3" id="KW-1185">Reference proteome</keyword>
<sequence length="116" mass="13266">MESLMMILEASNIFYVVGRLWRGNLDAAGLGRFGDSHHTLGSNTLDRFWRALPLGIWLVTAIIFYRVLQRLKKEAAKKGTNIQKEAQANSHHSGFCVRFPEEEKKVVLGFLCRMKE</sequence>
<feature type="transmembrane region" description="Helical" evidence="1">
    <location>
        <begin position="48"/>
        <end position="68"/>
    </location>
</feature>
<dbReference type="AlphaFoldDB" id="A0AAQ3NDA2"/>
<proteinExistence type="predicted"/>
<organism evidence="2 3">
    <name type="scientific">Vigna mungo</name>
    <name type="common">Black gram</name>
    <name type="synonym">Phaseolus mungo</name>
    <dbReference type="NCBI Taxonomy" id="3915"/>
    <lineage>
        <taxon>Eukaryota</taxon>
        <taxon>Viridiplantae</taxon>
        <taxon>Streptophyta</taxon>
        <taxon>Embryophyta</taxon>
        <taxon>Tracheophyta</taxon>
        <taxon>Spermatophyta</taxon>
        <taxon>Magnoliopsida</taxon>
        <taxon>eudicotyledons</taxon>
        <taxon>Gunneridae</taxon>
        <taxon>Pentapetalae</taxon>
        <taxon>rosids</taxon>
        <taxon>fabids</taxon>
        <taxon>Fabales</taxon>
        <taxon>Fabaceae</taxon>
        <taxon>Papilionoideae</taxon>
        <taxon>50 kb inversion clade</taxon>
        <taxon>NPAAA clade</taxon>
        <taxon>indigoferoid/millettioid clade</taxon>
        <taxon>Phaseoleae</taxon>
        <taxon>Vigna</taxon>
    </lineage>
</organism>
<evidence type="ECO:0000256" key="1">
    <source>
        <dbReference type="SAM" id="Phobius"/>
    </source>
</evidence>
<protein>
    <submittedName>
        <fullName evidence="2">Uncharacterized protein</fullName>
    </submittedName>
</protein>
<name>A0AAQ3NDA2_VIGMU</name>
<keyword evidence="1" id="KW-1133">Transmembrane helix</keyword>
<accession>A0AAQ3NDA2</accession>
<evidence type="ECO:0000313" key="3">
    <source>
        <dbReference type="Proteomes" id="UP001374535"/>
    </source>
</evidence>
<gene>
    <name evidence="2" type="ORF">V8G54_019504</name>
</gene>
<dbReference type="Proteomes" id="UP001374535">
    <property type="component" value="Chromosome 6"/>
</dbReference>
<dbReference type="EMBL" id="CP144695">
    <property type="protein sequence ID" value="WVZ06158.1"/>
    <property type="molecule type" value="Genomic_DNA"/>
</dbReference>
<evidence type="ECO:0000313" key="2">
    <source>
        <dbReference type="EMBL" id="WVZ06158.1"/>
    </source>
</evidence>
<keyword evidence="1" id="KW-0812">Transmembrane</keyword>
<keyword evidence="1" id="KW-0472">Membrane</keyword>
<reference evidence="2 3" key="1">
    <citation type="journal article" date="2023" name="Life. Sci Alliance">
        <title>Evolutionary insights into 3D genome organization and epigenetic landscape of Vigna mungo.</title>
        <authorList>
            <person name="Junaid A."/>
            <person name="Singh B."/>
            <person name="Bhatia S."/>
        </authorList>
    </citation>
    <scope>NUCLEOTIDE SEQUENCE [LARGE SCALE GENOMIC DNA]</scope>
    <source>
        <strain evidence="2">Urdbean</strain>
    </source>
</reference>